<reference evidence="3 4" key="1">
    <citation type="submission" date="2018-06" db="EMBL/GenBank/DDBJ databases">
        <authorList>
            <consortium name="Pathogen Informatics"/>
            <person name="Doyle S."/>
        </authorList>
    </citation>
    <scope>NUCLEOTIDE SEQUENCE [LARGE SCALE GENOMIC DNA]</scope>
    <source>
        <strain evidence="3 4">NCTC12860</strain>
    </source>
</reference>
<dbReference type="Proteomes" id="UP000253846">
    <property type="component" value="Unassembled WGS sequence"/>
</dbReference>
<keyword evidence="1" id="KW-0812">Transmembrane</keyword>
<feature type="transmembrane region" description="Helical" evidence="1">
    <location>
        <begin position="26"/>
        <end position="43"/>
    </location>
</feature>
<sequence>MNRKKKLLNSSHAFLGGTLNRASLKLLILSFFIGIVMNFLGWTPRNLIQRIVDFFQSLWKAGFITLTNFFHITMTGAIVVVPIFLILRIFHKK</sequence>
<feature type="transmembrane region" description="Helical" evidence="1">
    <location>
        <begin position="63"/>
        <end position="87"/>
    </location>
</feature>
<dbReference type="EMBL" id="UFTD01000002">
    <property type="protein sequence ID" value="SSZ40721.1"/>
    <property type="molecule type" value="Genomic_DNA"/>
</dbReference>
<evidence type="ECO:0000256" key="1">
    <source>
        <dbReference type="SAM" id="Phobius"/>
    </source>
</evidence>
<gene>
    <name evidence="3" type="ORF">NCTC12860_01877</name>
</gene>
<dbReference type="Pfam" id="PF20061">
    <property type="entry name" value="DUF6460"/>
    <property type="match status" value="1"/>
</dbReference>
<evidence type="ECO:0000313" key="3">
    <source>
        <dbReference type="EMBL" id="SSZ40721.1"/>
    </source>
</evidence>
<accession>A0A336NEJ7</accession>
<name>A0A336NEJ7_BARGR</name>
<evidence type="ECO:0000313" key="4">
    <source>
        <dbReference type="Proteomes" id="UP000253846"/>
    </source>
</evidence>
<proteinExistence type="predicted"/>
<dbReference type="RefSeq" id="WP_026500288.1">
    <property type="nucleotide sequence ID" value="NZ_CACVBG010000010.1"/>
</dbReference>
<keyword evidence="1" id="KW-1133">Transmembrane helix</keyword>
<dbReference type="AlphaFoldDB" id="A0A336NEJ7"/>
<feature type="domain" description="DUF6460" evidence="2">
    <location>
        <begin position="58"/>
        <end position="90"/>
    </location>
</feature>
<keyword evidence="1" id="KW-0472">Membrane</keyword>
<organism evidence="3 4">
    <name type="scientific">Bartonella grahamii</name>
    <dbReference type="NCBI Taxonomy" id="33045"/>
    <lineage>
        <taxon>Bacteria</taxon>
        <taxon>Pseudomonadati</taxon>
        <taxon>Pseudomonadota</taxon>
        <taxon>Alphaproteobacteria</taxon>
        <taxon>Hyphomicrobiales</taxon>
        <taxon>Bartonellaceae</taxon>
        <taxon>Bartonella</taxon>
    </lineage>
</organism>
<evidence type="ECO:0000259" key="2">
    <source>
        <dbReference type="Pfam" id="PF20061"/>
    </source>
</evidence>
<protein>
    <recommendedName>
        <fullName evidence="2">DUF6460 domain-containing protein</fullName>
    </recommendedName>
</protein>
<dbReference type="InterPro" id="IPR045594">
    <property type="entry name" value="DUF6460"/>
</dbReference>